<accession>A0A2S8GIB5</accession>
<dbReference type="EMBL" id="PUHZ01000021">
    <property type="protein sequence ID" value="PQO44061.1"/>
    <property type="molecule type" value="Genomic_DNA"/>
</dbReference>
<sequence length="521" mass="58654">MRTDQPPPTESTSPTARRGWRFSLRTLLIAMPILGLLLGWIANEKLRHDKDQAAAERIRSRFNTVWSGENGRWNVLPPRIGDLILGRLYLPKTGLLIRGTSFDQPCEFEETDWEALENLTALESLDLNCFRGSPEGATFSRLHALKRLELNDCELPSNDLRQIVGLSQLTRLTFTDFEKRQVLSLARSPIRGNLDEPPSDSLLELKTLDIAPGSWPHMRTLHLRSYQLPDRSFQALSEIDSLETLWIANCDFEMRSLDQLAALPNLKELIIRPNLDRRMNGRPIPGANADEKTLAHWGRMQRLEKLQLSCLELENFGGVGQNLAQRWPRLTRLSIDNSTLSPQVAHEILAIPNLEFLSLGGSSINITSLDDLSVTEALLQKTRGEQDQLYSLIGDVLRLKTDITVTLSGEQVDDQAMIRIAAIDQLTSLTLRNTQVTDRGIAQLENHPALKHLSVEHCPLTNRSLASIARIPSLTYRNCELKETHVNGRMLEYLRGMEIEDLDVSVFLKAQGVTPAEPLAP</sequence>
<dbReference type="RefSeq" id="WP_105337460.1">
    <property type="nucleotide sequence ID" value="NZ_PUHZ01000021.1"/>
</dbReference>
<dbReference type="OrthoDB" id="263702at2"/>
<dbReference type="Proteomes" id="UP000237819">
    <property type="component" value="Unassembled WGS sequence"/>
</dbReference>
<protein>
    <recommendedName>
        <fullName evidence="4">Leucine Rich repeats (2 copies)</fullName>
    </recommendedName>
</protein>
<comment type="caution">
    <text evidence="2">The sequence shown here is derived from an EMBL/GenBank/DDBJ whole genome shotgun (WGS) entry which is preliminary data.</text>
</comment>
<proteinExistence type="predicted"/>
<feature type="transmembrane region" description="Helical" evidence="1">
    <location>
        <begin position="22"/>
        <end position="42"/>
    </location>
</feature>
<evidence type="ECO:0000313" key="3">
    <source>
        <dbReference type="Proteomes" id="UP000237819"/>
    </source>
</evidence>
<keyword evidence="1" id="KW-0812">Transmembrane</keyword>
<gene>
    <name evidence="2" type="ORF">C5Y93_21205</name>
</gene>
<dbReference type="GO" id="GO:0019005">
    <property type="term" value="C:SCF ubiquitin ligase complex"/>
    <property type="evidence" value="ECO:0007669"/>
    <property type="project" value="TreeGrafter"/>
</dbReference>
<dbReference type="InterPro" id="IPR032675">
    <property type="entry name" value="LRR_dom_sf"/>
</dbReference>
<dbReference type="SUPFAM" id="SSF52047">
    <property type="entry name" value="RNI-like"/>
    <property type="match status" value="1"/>
</dbReference>
<dbReference type="AlphaFoldDB" id="A0A2S8GIB5"/>
<dbReference type="GO" id="GO:0031146">
    <property type="term" value="P:SCF-dependent proteasomal ubiquitin-dependent protein catabolic process"/>
    <property type="evidence" value="ECO:0007669"/>
    <property type="project" value="TreeGrafter"/>
</dbReference>
<evidence type="ECO:0000256" key="1">
    <source>
        <dbReference type="SAM" id="Phobius"/>
    </source>
</evidence>
<name>A0A2S8GIB5_9BACT</name>
<dbReference type="Gene3D" id="3.80.10.10">
    <property type="entry name" value="Ribonuclease Inhibitor"/>
    <property type="match status" value="2"/>
</dbReference>
<evidence type="ECO:0000313" key="2">
    <source>
        <dbReference type="EMBL" id="PQO44061.1"/>
    </source>
</evidence>
<keyword evidence="1" id="KW-0472">Membrane</keyword>
<organism evidence="2 3">
    <name type="scientific">Blastopirellula marina</name>
    <dbReference type="NCBI Taxonomy" id="124"/>
    <lineage>
        <taxon>Bacteria</taxon>
        <taxon>Pseudomonadati</taxon>
        <taxon>Planctomycetota</taxon>
        <taxon>Planctomycetia</taxon>
        <taxon>Pirellulales</taxon>
        <taxon>Pirellulaceae</taxon>
        <taxon>Blastopirellula</taxon>
    </lineage>
</organism>
<evidence type="ECO:0008006" key="4">
    <source>
        <dbReference type="Google" id="ProtNLM"/>
    </source>
</evidence>
<dbReference type="PANTHER" id="PTHR13318">
    <property type="entry name" value="PARTNER OF PAIRED, ISOFORM B-RELATED"/>
    <property type="match status" value="1"/>
</dbReference>
<keyword evidence="1" id="KW-1133">Transmembrane helix</keyword>
<reference evidence="2 3" key="1">
    <citation type="submission" date="2018-02" db="EMBL/GenBank/DDBJ databases">
        <title>Comparative genomes isolates from brazilian mangrove.</title>
        <authorList>
            <person name="Araujo J.E."/>
            <person name="Taketani R.G."/>
            <person name="Silva M.C.P."/>
            <person name="Loureco M.V."/>
            <person name="Andreote F.D."/>
        </authorList>
    </citation>
    <scope>NUCLEOTIDE SEQUENCE [LARGE SCALE GENOMIC DNA]</scope>
    <source>
        <strain evidence="2 3">Nap-Phe MGV</strain>
    </source>
</reference>